<gene>
    <name evidence="7" type="ORF">LSTR_LSTR009070</name>
</gene>
<dbReference type="SUPFAM" id="SSF48726">
    <property type="entry name" value="Immunoglobulin"/>
    <property type="match status" value="3"/>
</dbReference>
<feature type="domain" description="Ig-like" evidence="6">
    <location>
        <begin position="217"/>
        <end position="311"/>
    </location>
</feature>
<evidence type="ECO:0000313" key="8">
    <source>
        <dbReference type="Proteomes" id="UP000291343"/>
    </source>
</evidence>
<dbReference type="AlphaFoldDB" id="A0A482XPJ8"/>
<evidence type="ECO:0000313" key="7">
    <source>
        <dbReference type="EMBL" id="RZF47534.1"/>
    </source>
</evidence>
<dbReference type="InterPro" id="IPR013106">
    <property type="entry name" value="Ig_V-set"/>
</dbReference>
<feature type="domain" description="Ig-like" evidence="6">
    <location>
        <begin position="1"/>
        <end position="107"/>
    </location>
</feature>
<keyword evidence="8" id="KW-1185">Reference proteome</keyword>
<dbReference type="PANTHER" id="PTHR23278">
    <property type="entry name" value="SIDESTEP PROTEIN"/>
    <property type="match status" value="1"/>
</dbReference>
<name>A0A482XPJ8_LAOST</name>
<keyword evidence="4" id="KW-0472">Membrane</keyword>
<comment type="caution">
    <text evidence="7">The sequence shown here is derived from an EMBL/GenBank/DDBJ whole genome shotgun (WGS) entry which is preliminary data.</text>
</comment>
<dbReference type="Pfam" id="PF00047">
    <property type="entry name" value="ig"/>
    <property type="match status" value="1"/>
</dbReference>
<evidence type="ECO:0000256" key="1">
    <source>
        <dbReference type="ARBA" id="ARBA00004167"/>
    </source>
</evidence>
<dbReference type="Pfam" id="PF07686">
    <property type="entry name" value="V-set"/>
    <property type="match status" value="1"/>
</dbReference>
<evidence type="ECO:0000259" key="6">
    <source>
        <dbReference type="PROSITE" id="PS50835"/>
    </source>
</evidence>
<dbReference type="InterPro" id="IPR013162">
    <property type="entry name" value="CD80_C2-set"/>
</dbReference>
<keyword evidence="3" id="KW-1133">Transmembrane helix</keyword>
<proteinExistence type="predicted"/>
<dbReference type="InParanoid" id="A0A482XPJ8"/>
<organism evidence="7 8">
    <name type="scientific">Laodelphax striatellus</name>
    <name type="common">Small brown planthopper</name>
    <name type="synonym">Delphax striatella</name>
    <dbReference type="NCBI Taxonomy" id="195883"/>
    <lineage>
        <taxon>Eukaryota</taxon>
        <taxon>Metazoa</taxon>
        <taxon>Ecdysozoa</taxon>
        <taxon>Arthropoda</taxon>
        <taxon>Hexapoda</taxon>
        <taxon>Insecta</taxon>
        <taxon>Pterygota</taxon>
        <taxon>Neoptera</taxon>
        <taxon>Paraneoptera</taxon>
        <taxon>Hemiptera</taxon>
        <taxon>Auchenorrhyncha</taxon>
        <taxon>Fulgoroidea</taxon>
        <taxon>Delphacidae</taxon>
        <taxon>Criomorphinae</taxon>
        <taxon>Laodelphax</taxon>
    </lineage>
</organism>
<dbReference type="InterPro" id="IPR013151">
    <property type="entry name" value="Immunoglobulin_dom"/>
</dbReference>
<feature type="non-terminal residue" evidence="7">
    <location>
        <position position="1"/>
    </location>
</feature>
<dbReference type="CDD" id="cd00096">
    <property type="entry name" value="Ig"/>
    <property type="match status" value="1"/>
</dbReference>
<dbReference type="Gene3D" id="2.60.40.10">
    <property type="entry name" value="Immunoglobulins"/>
    <property type="match status" value="3"/>
</dbReference>
<dbReference type="SMART" id="SM00409">
    <property type="entry name" value="IG"/>
    <property type="match status" value="3"/>
</dbReference>
<dbReference type="InterPro" id="IPR036179">
    <property type="entry name" value="Ig-like_dom_sf"/>
</dbReference>
<dbReference type="STRING" id="195883.A0A482XPJ8"/>
<reference evidence="7 8" key="1">
    <citation type="journal article" date="2017" name="Gigascience">
        <title>Genome sequence of the small brown planthopper, Laodelphax striatellus.</title>
        <authorList>
            <person name="Zhu J."/>
            <person name="Jiang F."/>
            <person name="Wang X."/>
            <person name="Yang P."/>
            <person name="Bao Y."/>
            <person name="Zhao W."/>
            <person name="Wang W."/>
            <person name="Lu H."/>
            <person name="Wang Q."/>
            <person name="Cui N."/>
            <person name="Li J."/>
            <person name="Chen X."/>
            <person name="Luo L."/>
            <person name="Yu J."/>
            <person name="Kang L."/>
            <person name="Cui F."/>
        </authorList>
    </citation>
    <scope>NUCLEOTIDE SEQUENCE [LARGE SCALE GENOMIC DNA]</scope>
    <source>
        <strain evidence="7">Lst14</strain>
    </source>
</reference>
<protein>
    <recommendedName>
        <fullName evidence="6">Ig-like domain-containing protein</fullName>
    </recommendedName>
</protein>
<evidence type="ECO:0000256" key="3">
    <source>
        <dbReference type="ARBA" id="ARBA00022989"/>
    </source>
</evidence>
<dbReference type="PROSITE" id="PS50835">
    <property type="entry name" value="IG_LIKE"/>
    <property type="match status" value="3"/>
</dbReference>
<dbReference type="PANTHER" id="PTHR23278:SF19">
    <property type="entry name" value="OBSCURIN"/>
    <property type="match status" value="1"/>
</dbReference>
<evidence type="ECO:0000256" key="4">
    <source>
        <dbReference type="ARBA" id="ARBA00023136"/>
    </source>
</evidence>
<evidence type="ECO:0000256" key="5">
    <source>
        <dbReference type="ARBA" id="ARBA00023157"/>
    </source>
</evidence>
<keyword evidence="5" id="KW-1015">Disulfide bond</keyword>
<dbReference type="Proteomes" id="UP000291343">
    <property type="component" value="Unassembled WGS sequence"/>
</dbReference>
<dbReference type="EMBL" id="QKKF02004048">
    <property type="protein sequence ID" value="RZF47534.1"/>
    <property type="molecule type" value="Genomic_DNA"/>
</dbReference>
<feature type="domain" description="Ig-like" evidence="6">
    <location>
        <begin position="115"/>
        <end position="210"/>
    </location>
</feature>
<dbReference type="InterPro" id="IPR003599">
    <property type="entry name" value="Ig_sub"/>
</dbReference>
<keyword evidence="2" id="KW-0812">Transmembrane</keyword>
<sequence>SFLEVQAVVRGSARLPCNISSPLRDDSILLVVWYKNEKKPIYSYDQRLKKSQHWLDKEVLNDRAYFQTMSEPAILSLDNVDESDEAEYRCRVDFKKSPTRNYKVRLNVAVPPGQPTIINERNKEIQVKAGPYVEGTEMKLTCIVRGGKPPPTVQWWRGGALVDSMDVRATLDTRHSQLIVRHLTRDDLGSEYTCTANNNNISNPVSAKIQVEMHLKPLKAQILSSFQPLSVDRSVNITCQSIGSRPPAKLSWWIDGKRLEPFWEDESKDGNVSTSMVRFSPSVDDNGKTLTCRADNTEIKGSAEEDFWKLNVYFSPVSGTEARLKPEFQTTYEEAMTFSSNAKSLQSGAYKVVMDNNSALPEETAEKSFECRERLMLFSTSSGCDRGIERVAGSLHMLLIRADRARPTSESP</sequence>
<dbReference type="InterPro" id="IPR007110">
    <property type="entry name" value="Ig-like_dom"/>
</dbReference>
<dbReference type="Pfam" id="PF08205">
    <property type="entry name" value="C2-set_2"/>
    <property type="match status" value="1"/>
</dbReference>
<accession>A0A482XPJ8</accession>
<dbReference type="OrthoDB" id="5843397at2759"/>
<dbReference type="GO" id="GO:0016020">
    <property type="term" value="C:membrane"/>
    <property type="evidence" value="ECO:0007669"/>
    <property type="project" value="UniProtKB-SubCell"/>
</dbReference>
<dbReference type="InterPro" id="IPR013783">
    <property type="entry name" value="Ig-like_fold"/>
</dbReference>
<comment type="subcellular location">
    <subcellularLocation>
        <location evidence="1">Membrane</location>
        <topology evidence="1">Single-pass membrane protein</topology>
    </subcellularLocation>
</comment>
<evidence type="ECO:0000256" key="2">
    <source>
        <dbReference type="ARBA" id="ARBA00022692"/>
    </source>
</evidence>